<evidence type="ECO:0000256" key="3">
    <source>
        <dbReference type="SAM" id="SignalP"/>
    </source>
</evidence>
<dbReference type="InterPro" id="IPR051299">
    <property type="entry name" value="AB_hydrolase_lip/est"/>
</dbReference>
<keyword evidence="6" id="KW-1185">Reference proteome</keyword>
<comment type="caution">
    <text evidence="5">The sequence shown here is derived from an EMBL/GenBank/DDBJ whole genome shotgun (WGS) entry which is preliminary data.</text>
</comment>
<evidence type="ECO:0000256" key="1">
    <source>
        <dbReference type="ARBA" id="ARBA00022729"/>
    </source>
</evidence>
<evidence type="ECO:0000256" key="2">
    <source>
        <dbReference type="ARBA" id="ARBA00022801"/>
    </source>
</evidence>
<gene>
    <name evidence="5" type="ORF">PGQ11_012860</name>
</gene>
<evidence type="ECO:0000313" key="6">
    <source>
        <dbReference type="Proteomes" id="UP001390339"/>
    </source>
</evidence>
<dbReference type="CDD" id="cd00519">
    <property type="entry name" value="Lipase_3"/>
    <property type="match status" value="1"/>
</dbReference>
<dbReference type="Proteomes" id="UP001390339">
    <property type="component" value="Unassembled WGS sequence"/>
</dbReference>
<evidence type="ECO:0000313" key="5">
    <source>
        <dbReference type="EMBL" id="KAK8856948.1"/>
    </source>
</evidence>
<evidence type="ECO:0000259" key="4">
    <source>
        <dbReference type="Pfam" id="PF01764"/>
    </source>
</evidence>
<dbReference type="SUPFAM" id="SSF53474">
    <property type="entry name" value="alpha/beta-Hydrolases"/>
    <property type="match status" value="1"/>
</dbReference>
<dbReference type="EMBL" id="JAPCWZ010000007">
    <property type="protein sequence ID" value="KAK8856948.1"/>
    <property type="molecule type" value="Genomic_DNA"/>
</dbReference>
<dbReference type="PANTHER" id="PTHR46640">
    <property type="entry name" value="TRIACYLGLYCEROL LIPASE, PUTATIVE (AFU_ORTHOLOGUE AFUA_6G06510)-RELATED"/>
    <property type="match status" value="1"/>
</dbReference>
<feature type="signal peptide" evidence="3">
    <location>
        <begin position="1"/>
        <end position="22"/>
    </location>
</feature>
<feature type="chain" id="PRO_5046498727" evidence="3">
    <location>
        <begin position="23"/>
        <end position="308"/>
    </location>
</feature>
<reference evidence="5 6" key="1">
    <citation type="journal article" date="2024" name="IMA Fungus">
        <title>Apiospora arundinis, a panoply of carbohydrate-active enzymes and secondary metabolites.</title>
        <authorList>
            <person name="Sorensen T."/>
            <person name="Petersen C."/>
            <person name="Muurmann A.T."/>
            <person name="Christiansen J.V."/>
            <person name="Brundto M.L."/>
            <person name="Overgaard C.K."/>
            <person name="Boysen A.T."/>
            <person name="Wollenberg R.D."/>
            <person name="Larsen T.O."/>
            <person name="Sorensen J.L."/>
            <person name="Nielsen K.L."/>
            <person name="Sondergaard T.E."/>
        </authorList>
    </citation>
    <scope>NUCLEOTIDE SEQUENCE [LARGE SCALE GENOMIC DNA]</scope>
    <source>
        <strain evidence="5 6">AAU 773</strain>
    </source>
</reference>
<organism evidence="5 6">
    <name type="scientific">Apiospora arundinis</name>
    <dbReference type="NCBI Taxonomy" id="335852"/>
    <lineage>
        <taxon>Eukaryota</taxon>
        <taxon>Fungi</taxon>
        <taxon>Dikarya</taxon>
        <taxon>Ascomycota</taxon>
        <taxon>Pezizomycotina</taxon>
        <taxon>Sordariomycetes</taxon>
        <taxon>Xylariomycetidae</taxon>
        <taxon>Amphisphaeriales</taxon>
        <taxon>Apiosporaceae</taxon>
        <taxon>Apiospora</taxon>
    </lineage>
</organism>
<accession>A0ABR2I3K4</accession>
<dbReference type="InterPro" id="IPR002921">
    <property type="entry name" value="Fungal_lipase-type"/>
</dbReference>
<protein>
    <submittedName>
        <fullName evidence="5">Feruloyl esterase A</fullName>
    </submittedName>
</protein>
<name>A0ABR2I3K4_9PEZI</name>
<dbReference type="Pfam" id="PF01764">
    <property type="entry name" value="Lipase_3"/>
    <property type="match status" value="1"/>
</dbReference>
<sequence>MLRYRQHILAVILGWTLLPTQCLSIPSSANPHNLIQRQGTRAPDPIDQASFDTILHVAQYAGTYGTAPCKKPPQGATVVAFAQNDTTETQQTLFRHDGDKEVVLAFPGTINLQDIGTDLNFPQMTHPACDGCAVHQGVYTGWLSVADETMKQVKDAMQSTPDFKFIIAGHSLGGGLANLAYVDIQRAGIKVDRVVTFGELAVGNQKYADHVDAIAGATDEPSQPGIFMRVTHANDGVPLLPPNALTSIVGENFIQHRTEYWAQGDKNISTTFRCYGQGSEACNTGQRGIGINPAHVFYPGLNVLSCGL</sequence>
<feature type="domain" description="Fungal lipase-type" evidence="4">
    <location>
        <begin position="103"/>
        <end position="243"/>
    </location>
</feature>
<keyword evidence="1 3" id="KW-0732">Signal</keyword>
<dbReference type="Gene3D" id="3.40.50.1820">
    <property type="entry name" value="alpha/beta hydrolase"/>
    <property type="match status" value="1"/>
</dbReference>
<dbReference type="InterPro" id="IPR029058">
    <property type="entry name" value="AB_hydrolase_fold"/>
</dbReference>
<proteinExistence type="predicted"/>
<keyword evidence="2" id="KW-0378">Hydrolase</keyword>
<dbReference type="PANTHER" id="PTHR46640:SF1">
    <property type="entry name" value="FUNGAL LIPASE-LIKE DOMAIN-CONTAINING PROTEIN-RELATED"/>
    <property type="match status" value="1"/>
</dbReference>